<accession>A0AAN1Y0K3</accession>
<evidence type="ECO:0000256" key="4">
    <source>
        <dbReference type="ARBA" id="ARBA00023136"/>
    </source>
</evidence>
<proteinExistence type="predicted"/>
<sequence length="176" mass="18934">MGWPDLVIVIIVILFAYKGWRRGFVDEIGGFIALAAAVWAAIFYPGTLDGVMHGYFGLNTGSAHIVGMIAFALVVYIALMALSMLLSRIAKLPLIGIGNGIGGACIGAAKALLGIWAVLYVLLFFPLAKDLRRDLRASPLVATVTGPNAQVDAFLRGTMPWFVRAYATPVFARHRL</sequence>
<gene>
    <name evidence="6" type="ORF">WPS_31430</name>
</gene>
<evidence type="ECO:0008006" key="8">
    <source>
        <dbReference type="Google" id="ProtNLM"/>
    </source>
</evidence>
<evidence type="ECO:0000313" key="6">
    <source>
        <dbReference type="EMBL" id="BDE07867.1"/>
    </source>
</evidence>
<keyword evidence="2 5" id="KW-0812">Transmembrane</keyword>
<dbReference type="Pfam" id="PF02674">
    <property type="entry name" value="Colicin_V"/>
    <property type="match status" value="1"/>
</dbReference>
<comment type="subcellular location">
    <subcellularLocation>
        <location evidence="1">Membrane</location>
        <topology evidence="1">Multi-pass membrane protein</topology>
    </subcellularLocation>
</comment>
<dbReference type="Proteomes" id="UP001317532">
    <property type="component" value="Chromosome"/>
</dbReference>
<evidence type="ECO:0000256" key="1">
    <source>
        <dbReference type="ARBA" id="ARBA00004141"/>
    </source>
</evidence>
<evidence type="ECO:0000256" key="2">
    <source>
        <dbReference type="ARBA" id="ARBA00022692"/>
    </source>
</evidence>
<protein>
    <recommendedName>
        <fullName evidence="8">CvpA family protein</fullName>
    </recommendedName>
</protein>
<feature type="transmembrane region" description="Helical" evidence="5">
    <location>
        <begin position="107"/>
        <end position="128"/>
    </location>
</feature>
<dbReference type="InterPro" id="IPR003825">
    <property type="entry name" value="Colicin-V_CvpA"/>
</dbReference>
<dbReference type="GO" id="GO:0009403">
    <property type="term" value="P:toxin biosynthetic process"/>
    <property type="evidence" value="ECO:0007669"/>
    <property type="project" value="InterPro"/>
</dbReference>
<dbReference type="EMBL" id="AP025523">
    <property type="protein sequence ID" value="BDE07867.1"/>
    <property type="molecule type" value="Genomic_DNA"/>
</dbReference>
<feature type="transmembrane region" description="Helical" evidence="5">
    <location>
        <begin position="6"/>
        <end position="21"/>
    </location>
</feature>
<keyword evidence="7" id="KW-1185">Reference proteome</keyword>
<dbReference type="PANTHER" id="PTHR37306">
    <property type="entry name" value="COLICIN V PRODUCTION PROTEIN"/>
    <property type="match status" value="1"/>
</dbReference>
<feature type="transmembrane region" description="Helical" evidence="5">
    <location>
        <begin position="65"/>
        <end position="86"/>
    </location>
</feature>
<dbReference type="PANTHER" id="PTHR37306:SF1">
    <property type="entry name" value="COLICIN V PRODUCTION PROTEIN"/>
    <property type="match status" value="1"/>
</dbReference>
<evidence type="ECO:0000256" key="5">
    <source>
        <dbReference type="SAM" id="Phobius"/>
    </source>
</evidence>
<dbReference type="AlphaFoldDB" id="A0AAN1Y0K3"/>
<keyword evidence="4 5" id="KW-0472">Membrane</keyword>
<reference evidence="6 7" key="1">
    <citation type="journal article" date="2022" name="ISME Commun">
        <title>Vulcanimicrobium alpinus gen. nov. sp. nov., the first cultivated representative of the candidate phylum 'Eremiobacterota', is a metabolically versatile aerobic anoxygenic phototroph.</title>
        <authorList>
            <person name="Yabe S."/>
            <person name="Muto K."/>
            <person name="Abe K."/>
            <person name="Yokota A."/>
            <person name="Staudigel H."/>
            <person name="Tebo B.M."/>
        </authorList>
    </citation>
    <scope>NUCLEOTIDE SEQUENCE [LARGE SCALE GENOMIC DNA]</scope>
    <source>
        <strain evidence="6 7">WC8-2</strain>
    </source>
</reference>
<evidence type="ECO:0000256" key="3">
    <source>
        <dbReference type="ARBA" id="ARBA00022989"/>
    </source>
</evidence>
<dbReference type="KEGG" id="vab:WPS_31430"/>
<name>A0AAN1Y0K3_UNVUL</name>
<keyword evidence="3 5" id="KW-1133">Transmembrane helix</keyword>
<feature type="transmembrane region" description="Helical" evidence="5">
    <location>
        <begin position="28"/>
        <end position="45"/>
    </location>
</feature>
<dbReference type="GO" id="GO:0016020">
    <property type="term" value="C:membrane"/>
    <property type="evidence" value="ECO:0007669"/>
    <property type="project" value="UniProtKB-SubCell"/>
</dbReference>
<organism evidence="6 7">
    <name type="scientific">Vulcanimicrobium alpinum</name>
    <dbReference type="NCBI Taxonomy" id="3016050"/>
    <lineage>
        <taxon>Bacteria</taxon>
        <taxon>Bacillati</taxon>
        <taxon>Vulcanimicrobiota</taxon>
        <taxon>Vulcanimicrobiia</taxon>
        <taxon>Vulcanimicrobiales</taxon>
        <taxon>Vulcanimicrobiaceae</taxon>
        <taxon>Vulcanimicrobium</taxon>
    </lineage>
</organism>
<evidence type="ECO:0000313" key="7">
    <source>
        <dbReference type="Proteomes" id="UP001317532"/>
    </source>
</evidence>